<sequence>MTLTLPDVLIGVSLLICVPVQLFLVQNWGNPESSRSYALQKFLNHVSRFQDDYLSWTAWMKWLIKTLDLGHLFPTVIIDSNPDEGESPAIEVMRYKHKHGYFSFSPEPRYTRPPSVTYRIGQVVAHKKWKYRGVIVGWDEVAKAPPEWLDQMHGKDNYKWRKMPNYSILVDTRDRLSPQLTYVPQVNIELITNTKIIHPLLDDHFESFDGAQYIPRPWLKSLYPQD</sequence>
<dbReference type="InterPro" id="IPR053189">
    <property type="entry name" value="Clp_protease_adapter_ClpF"/>
</dbReference>
<dbReference type="SMART" id="SM00992">
    <property type="entry name" value="YccV-like"/>
    <property type="match status" value="1"/>
</dbReference>
<protein>
    <submittedName>
        <fullName evidence="2">F-box only protein 21</fullName>
    </submittedName>
</protein>
<dbReference type="OrthoDB" id="28868at2759"/>
<organism evidence="2 3">
    <name type="scientific">Trichonephila clavata</name>
    <name type="common">Joro spider</name>
    <name type="synonym">Nephila clavata</name>
    <dbReference type="NCBI Taxonomy" id="2740835"/>
    <lineage>
        <taxon>Eukaryota</taxon>
        <taxon>Metazoa</taxon>
        <taxon>Ecdysozoa</taxon>
        <taxon>Arthropoda</taxon>
        <taxon>Chelicerata</taxon>
        <taxon>Arachnida</taxon>
        <taxon>Araneae</taxon>
        <taxon>Araneomorphae</taxon>
        <taxon>Entelegynae</taxon>
        <taxon>Araneoidea</taxon>
        <taxon>Nephilidae</taxon>
        <taxon>Trichonephila</taxon>
    </lineage>
</organism>
<dbReference type="SUPFAM" id="SSF141255">
    <property type="entry name" value="YccV-like"/>
    <property type="match status" value="1"/>
</dbReference>
<name>A0A8X6G7S9_TRICU</name>
<comment type="caution">
    <text evidence="2">The sequence shown here is derived from an EMBL/GenBank/DDBJ whole genome shotgun (WGS) entry which is preliminary data.</text>
</comment>
<keyword evidence="3" id="KW-1185">Reference proteome</keyword>
<dbReference type="Proteomes" id="UP000887116">
    <property type="component" value="Unassembled WGS sequence"/>
</dbReference>
<dbReference type="Gene3D" id="2.30.30.390">
    <property type="entry name" value="Hemimethylated DNA-binding domain"/>
    <property type="match status" value="1"/>
</dbReference>
<dbReference type="PANTHER" id="PTHR48439">
    <property type="entry name" value="HEMIMETHYLATED DNA-BINDING DOMAIN-CONTAINING PROTEIN"/>
    <property type="match status" value="1"/>
</dbReference>
<dbReference type="EMBL" id="BMAO01021641">
    <property type="protein sequence ID" value="GFQ76288.1"/>
    <property type="molecule type" value="Genomic_DNA"/>
</dbReference>
<evidence type="ECO:0000259" key="1">
    <source>
        <dbReference type="SMART" id="SM00992"/>
    </source>
</evidence>
<dbReference type="InterPro" id="IPR011722">
    <property type="entry name" value="Hemimethylated_DNA-bd_dom"/>
</dbReference>
<feature type="domain" description="Hemimethylated DNA-binding" evidence="1">
    <location>
        <begin position="115"/>
        <end position="216"/>
    </location>
</feature>
<dbReference type="PANTHER" id="PTHR48439:SF1">
    <property type="entry name" value="HEMIMETHYLATED DNA-BINDING DOMAIN-CONTAINING PROTEIN"/>
    <property type="match status" value="1"/>
</dbReference>
<dbReference type="InterPro" id="IPR036623">
    <property type="entry name" value="Hemimethylated_DNA-bd_sf"/>
</dbReference>
<gene>
    <name evidence="2" type="ORF">TNCT_474211</name>
</gene>
<evidence type="ECO:0000313" key="2">
    <source>
        <dbReference type="EMBL" id="GFQ76288.1"/>
    </source>
</evidence>
<dbReference type="Pfam" id="PF08755">
    <property type="entry name" value="YccV-like"/>
    <property type="match status" value="1"/>
</dbReference>
<proteinExistence type="predicted"/>
<dbReference type="GO" id="GO:0003677">
    <property type="term" value="F:DNA binding"/>
    <property type="evidence" value="ECO:0007669"/>
    <property type="project" value="InterPro"/>
</dbReference>
<reference evidence="2" key="1">
    <citation type="submission" date="2020-07" db="EMBL/GenBank/DDBJ databases">
        <title>Multicomponent nature underlies the extraordinary mechanical properties of spider dragline silk.</title>
        <authorList>
            <person name="Kono N."/>
            <person name="Nakamura H."/>
            <person name="Mori M."/>
            <person name="Yoshida Y."/>
            <person name="Ohtoshi R."/>
            <person name="Malay A.D."/>
            <person name="Moran D.A.P."/>
            <person name="Tomita M."/>
            <person name="Numata K."/>
            <person name="Arakawa K."/>
        </authorList>
    </citation>
    <scope>NUCLEOTIDE SEQUENCE</scope>
</reference>
<dbReference type="NCBIfam" id="TIGR02097">
    <property type="entry name" value="yccV"/>
    <property type="match status" value="1"/>
</dbReference>
<evidence type="ECO:0000313" key="3">
    <source>
        <dbReference type="Proteomes" id="UP000887116"/>
    </source>
</evidence>
<dbReference type="AlphaFoldDB" id="A0A8X6G7S9"/>
<accession>A0A8X6G7S9</accession>